<reference evidence="1 2" key="1">
    <citation type="journal article" date="2020" name="Cell">
        <title>Large-Scale Comparative Analyses of Tick Genomes Elucidate Their Genetic Diversity and Vector Capacities.</title>
        <authorList>
            <consortium name="Tick Genome and Microbiome Consortium (TIGMIC)"/>
            <person name="Jia N."/>
            <person name="Wang J."/>
            <person name="Shi W."/>
            <person name="Du L."/>
            <person name="Sun Y."/>
            <person name="Zhan W."/>
            <person name="Jiang J.F."/>
            <person name="Wang Q."/>
            <person name="Zhang B."/>
            <person name="Ji P."/>
            <person name="Bell-Sakyi L."/>
            <person name="Cui X.M."/>
            <person name="Yuan T.T."/>
            <person name="Jiang B.G."/>
            <person name="Yang W.F."/>
            <person name="Lam T.T."/>
            <person name="Chang Q.C."/>
            <person name="Ding S.J."/>
            <person name="Wang X.J."/>
            <person name="Zhu J.G."/>
            <person name="Ruan X.D."/>
            <person name="Zhao L."/>
            <person name="Wei J.T."/>
            <person name="Ye R.Z."/>
            <person name="Que T.C."/>
            <person name="Du C.H."/>
            <person name="Zhou Y.H."/>
            <person name="Cheng J.X."/>
            <person name="Dai P.F."/>
            <person name="Guo W.B."/>
            <person name="Han X.H."/>
            <person name="Huang E.J."/>
            <person name="Li L.F."/>
            <person name="Wei W."/>
            <person name="Gao Y.C."/>
            <person name="Liu J.Z."/>
            <person name="Shao H.Z."/>
            <person name="Wang X."/>
            <person name="Wang C.C."/>
            <person name="Yang T.C."/>
            <person name="Huo Q.B."/>
            <person name="Li W."/>
            <person name="Chen H.Y."/>
            <person name="Chen S.E."/>
            <person name="Zhou L.G."/>
            <person name="Ni X.B."/>
            <person name="Tian J.H."/>
            <person name="Sheng Y."/>
            <person name="Liu T."/>
            <person name="Pan Y.S."/>
            <person name="Xia L.Y."/>
            <person name="Li J."/>
            <person name="Zhao F."/>
            <person name="Cao W.C."/>
        </authorList>
    </citation>
    <scope>NUCLEOTIDE SEQUENCE [LARGE SCALE GENOMIC DNA]</scope>
    <source>
        <strain evidence="1">Iper-2018</strain>
    </source>
</reference>
<accession>A0AC60QP16</accession>
<evidence type="ECO:0000313" key="1">
    <source>
        <dbReference type="EMBL" id="KAG0438063.1"/>
    </source>
</evidence>
<gene>
    <name evidence="1" type="ORF">HPB47_017157</name>
</gene>
<organism evidence="1 2">
    <name type="scientific">Ixodes persulcatus</name>
    <name type="common">Taiga tick</name>
    <dbReference type="NCBI Taxonomy" id="34615"/>
    <lineage>
        <taxon>Eukaryota</taxon>
        <taxon>Metazoa</taxon>
        <taxon>Ecdysozoa</taxon>
        <taxon>Arthropoda</taxon>
        <taxon>Chelicerata</taxon>
        <taxon>Arachnida</taxon>
        <taxon>Acari</taxon>
        <taxon>Parasitiformes</taxon>
        <taxon>Ixodida</taxon>
        <taxon>Ixodoidea</taxon>
        <taxon>Ixodidae</taxon>
        <taxon>Ixodinae</taxon>
        <taxon>Ixodes</taxon>
    </lineage>
</organism>
<protein>
    <submittedName>
        <fullName evidence="1">Uncharacterized protein</fullName>
    </submittedName>
</protein>
<keyword evidence="2" id="KW-1185">Reference proteome</keyword>
<comment type="caution">
    <text evidence="1">The sequence shown here is derived from an EMBL/GenBank/DDBJ whole genome shotgun (WGS) entry which is preliminary data.</text>
</comment>
<sequence>MAAANLVGGAESGPVWSPAIFSQEQTRAFIAIISKRNIAELLGEGGPRPSLAKYDLRVRRGPRGFGASTNDTESSDNCRALHCSAERAAPTSVPFLAAREPFGLGVRVTNLTILCSTNRLEGSHPGGDEAHRVTLMIDGQEVPYLPTEGLTATFSYKPNPVVNKIVPASAPFKGRSKILVLGKNLDSVAKPVMVIRVTSLNYRHHENISKECVPADDSHSLACPVASLFDSSVIPRNELQNHRDAIWVHVHFQMDGLRLPERAAGMGDSFKFVYRPPPKFDPFPPGGLNVLANDPTVLIRGHNFEVLEHDDEFSVKIDDVDNACKVINITSTTIGCVYNIYEESDGAAHTVDVVMGNETFRLGTLKLVSGQASCHTDTISGVVIAVFVLTSIVVGSFFYYKRRQPNKRTPGYLSNYVRGNEADARQALIASSFQLDNKTKAMLEAEKLLFKRDFLTLGPVIGQG</sequence>
<evidence type="ECO:0000313" key="2">
    <source>
        <dbReference type="Proteomes" id="UP000805193"/>
    </source>
</evidence>
<name>A0AC60QP16_IXOPE</name>
<dbReference type="EMBL" id="JABSTQ010006033">
    <property type="protein sequence ID" value="KAG0438063.1"/>
    <property type="molecule type" value="Genomic_DNA"/>
</dbReference>
<proteinExistence type="predicted"/>
<dbReference type="Proteomes" id="UP000805193">
    <property type="component" value="Unassembled WGS sequence"/>
</dbReference>